<dbReference type="Proteomes" id="UP000793456">
    <property type="component" value="Chromosome XXI"/>
</dbReference>
<reference evidence="1" key="1">
    <citation type="submission" date="2018-11" db="EMBL/GenBank/DDBJ databases">
        <title>The sequence and de novo assembly of Larimichthys crocea genome using PacBio and Hi-C technologies.</title>
        <authorList>
            <person name="Xu P."/>
            <person name="Chen B."/>
            <person name="Zhou Z."/>
            <person name="Ke Q."/>
            <person name="Wu Y."/>
            <person name="Bai H."/>
            <person name="Pu F."/>
        </authorList>
    </citation>
    <scope>NUCLEOTIDE SEQUENCE</scope>
    <source>
        <tissue evidence="1">Muscle</tissue>
    </source>
</reference>
<gene>
    <name evidence="1" type="ORF">E3U43_009703</name>
</gene>
<comment type="caution">
    <text evidence="1">The sequence shown here is derived from an EMBL/GenBank/DDBJ whole genome shotgun (WGS) entry which is preliminary data.</text>
</comment>
<protein>
    <submittedName>
        <fullName evidence="1">Uncharacterized protein</fullName>
    </submittedName>
</protein>
<organism evidence="1 2">
    <name type="scientific">Larimichthys crocea</name>
    <name type="common">Large yellow croaker</name>
    <name type="synonym">Pseudosciaena crocea</name>
    <dbReference type="NCBI Taxonomy" id="215358"/>
    <lineage>
        <taxon>Eukaryota</taxon>
        <taxon>Metazoa</taxon>
        <taxon>Chordata</taxon>
        <taxon>Craniata</taxon>
        <taxon>Vertebrata</taxon>
        <taxon>Euteleostomi</taxon>
        <taxon>Actinopterygii</taxon>
        <taxon>Neopterygii</taxon>
        <taxon>Teleostei</taxon>
        <taxon>Neoteleostei</taxon>
        <taxon>Acanthomorphata</taxon>
        <taxon>Eupercaria</taxon>
        <taxon>Sciaenidae</taxon>
        <taxon>Larimichthys</taxon>
    </lineage>
</organism>
<feature type="non-terminal residue" evidence="1">
    <location>
        <position position="1"/>
    </location>
</feature>
<evidence type="ECO:0000313" key="1">
    <source>
        <dbReference type="EMBL" id="TMS04546.1"/>
    </source>
</evidence>
<feature type="non-terminal residue" evidence="1">
    <location>
        <position position="54"/>
    </location>
</feature>
<name>A0ACD3QD00_LARCR</name>
<dbReference type="EMBL" id="CM011694">
    <property type="protein sequence ID" value="TMS04546.1"/>
    <property type="molecule type" value="Genomic_DNA"/>
</dbReference>
<sequence length="54" mass="5726">VPGLDDHQLTVLWGQEEVVAGRLPAAAPVPDLSLLCPLSSPPQKTSHGCLIRLE</sequence>
<accession>A0ACD3QD00</accession>
<keyword evidence="2" id="KW-1185">Reference proteome</keyword>
<proteinExistence type="predicted"/>
<evidence type="ECO:0000313" key="2">
    <source>
        <dbReference type="Proteomes" id="UP000793456"/>
    </source>
</evidence>